<gene>
    <name evidence="1" type="ORF">BCR33DRAFT_719143</name>
</gene>
<proteinExistence type="predicted"/>
<name>A0A1Y2C2E0_9FUNG</name>
<sequence length="118" mass="13435">MLNIQVLTASKTQRLETMLLVTNQLPPSKPTRLTLLLTLLKLVLSWSSLPRRVRPSLLDPTCSRSTPTVWPVLLLQRLLLQLQLLLLHQNLLPPLPLLQRLLPQLPSQVGFFQTTIVH</sequence>
<comment type="caution">
    <text evidence="1">The sequence shown here is derived from an EMBL/GenBank/DDBJ whole genome shotgun (WGS) entry which is preliminary data.</text>
</comment>
<dbReference type="EMBL" id="MCGO01000033">
    <property type="protein sequence ID" value="ORY41054.1"/>
    <property type="molecule type" value="Genomic_DNA"/>
</dbReference>
<accession>A0A1Y2C2E0</accession>
<keyword evidence="2" id="KW-1185">Reference proteome</keyword>
<evidence type="ECO:0000313" key="1">
    <source>
        <dbReference type="EMBL" id="ORY41054.1"/>
    </source>
</evidence>
<organism evidence="1 2">
    <name type="scientific">Rhizoclosmatium globosum</name>
    <dbReference type="NCBI Taxonomy" id="329046"/>
    <lineage>
        <taxon>Eukaryota</taxon>
        <taxon>Fungi</taxon>
        <taxon>Fungi incertae sedis</taxon>
        <taxon>Chytridiomycota</taxon>
        <taxon>Chytridiomycota incertae sedis</taxon>
        <taxon>Chytridiomycetes</taxon>
        <taxon>Chytridiales</taxon>
        <taxon>Chytriomycetaceae</taxon>
        <taxon>Rhizoclosmatium</taxon>
    </lineage>
</organism>
<protein>
    <submittedName>
        <fullName evidence="1">Uncharacterized protein</fullName>
    </submittedName>
</protein>
<dbReference type="AlphaFoldDB" id="A0A1Y2C2E0"/>
<feature type="non-terminal residue" evidence="1">
    <location>
        <position position="118"/>
    </location>
</feature>
<evidence type="ECO:0000313" key="2">
    <source>
        <dbReference type="Proteomes" id="UP000193642"/>
    </source>
</evidence>
<dbReference type="Proteomes" id="UP000193642">
    <property type="component" value="Unassembled WGS sequence"/>
</dbReference>
<reference evidence="1 2" key="1">
    <citation type="submission" date="2016-07" db="EMBL/GenBank/DDBJ databases">
        <title>Pervasive Adenine N6-methylation of Active Genes in Fungi.</title>
        <authorList>
            <consortium name="DOE Joint Genome Institute"/>
            <person name="Mondo S.J."/>
            <person name="Dannebaum R.O."/>
            <person name="Kuo R.C."/>
            <person name="Labutti K."/>
            <person name="Haridas S."/>
            <person name="Kuo A."/>
            <person name="Salamov A."/>
            <person name="Ahrendt S.R."/>
            <person name="Lipzen A."/>
            <person name="Sullivan W."/>
            <person name="Andreopoulos W.B."/>
            <person name="Clum A."/>
            <person name="Lindquist E."/>
            <person name="Daum C."/>
            <person name="Ramamoorthy G.K."/>
            <person name="Gryganskyi A."/>
            <person name="Culley D."/>
            <person name="Magnuson J.K."/>
            <person name="James T.Y."/>
            <person name="O'Malley M.A."/>
            <person name="Stajich J.E."/>
            <person name="Spatafora J.W."/>
            <person name="Visel A."/>
            <person name="Grigoriev I.V."/>
        </authorList>
    </citation>
    <scope>NUCLEOTIDE SEQUENCE [LARGE SCALE GENOMIC DNA]</scope>
    <source>
        <strain evidence="1 2">JEL800</strain>
    </source>
</reference>